<dbReference type="GO" id="GO:0003677">
    <property type="term" value="F:DNA binding"/>
    <property type="evidence" value="ECO:0007669"/>
    <property type="project" value="UniProtKB-KW"/>
</dbReference>
<comment type="similarity">
    <text evidence="1 8">Belongs to the transcriptional regulatory CopG/NikR family.</text>
</comment>
<dbReference type="InterPro" id="IPR002145">
    <property type="entry name" value="CopG"/>
</dbReference>
<dbReference type="CDD" id="cd22231">
    <property type="entry name" value="RHH_NikR_HicB-like"/>
    <property type="match status" value="1"/>
</dbReference>
<dbReference type="EMBL" id="FODB01000015">
    <property type="protein sequence ID" value="SEN55512.1"/>
    <property type="molecule type" value="Genomic_DNA"/>
</dbReference>
<organism evidence="14 15">
    <name type="scientific">Vreelandella aquamarina</name>
    <dbReference type="NCBI Taxonomy" id="77097"/>
    <lineage>
        <taxon>Bacteria</taxon>
        <taxon>Pseudomonadati</taxon>
        <taxon>Pseudomonadota</taxon>
        <taxon>Gammaproteobacteria</taxon>
        <taxon>Oceanospirillales</taxon>
        <taxon>Halomonadaceae</taxon>
        <taxon>Vreelandella</taxon>
    </lineage>
</organism>
<dbReference type="GO" id="GO:0016151">
    <property type="term" value="F:nickel cation binding"/>
    <property type="evidence" value="ECO:0007669"/>
    <property type="project" value="UniProtKB-UniRule"/>
</dbReference>
<dbReference type="RefSeq" id="WP_044627811.1">
    <property type="nucleotide sequence ID" value="NZ_AP022821.1"/>
</dbReference>
<dbReference type="STRING" id="77097.SAMN04490369_101541"/>
<dbReference type="Proteomes" id="UP000185024">
    <property type="component" value="Unassembled WGS sequence"/>
</dbReference>
<evidence type="ECO:0000256" key="7">
    <source>
        <dbReference type="ARBA" id="ARBA00024723"/>
    </source>
</evidence>
<dbReference type="InterPro" id="IPR013321">
    <property type="entry name" value="Arc_rbn_hlx_hlx"/>
</dbReference>
<reference evidence="12 17" key="4">
    <citation type="submission" date="2020-03" db="EMBL/GenBank/DDBJ databases">
        <title>Complete Genome Sequence of Halomonas meridiana strain Eplume2, isolated from hydrothermal-plume in the north east Pacific Ocean.</title>
        <authorList>
            <person name="Kurihara Y."/>
            <person name="Kawai S."/>
            <person name="Sakai A."/>
            <person name="Galipon J."/>
            <person name="Arakawa K."/>
        </authorList>
    </citation>
    <scope>NUCLEOTIDE SEQUENCE [LARGE SCALE GENOMIC DNA]</scope>
    <source>
        <strain evidence="12 17">Eplume2</strain>
    </source>
</reference>
<gene>
    <name evidence="12" type="ORF">HMEPL2_36400</name>
    <name evidence="11" type="ORF">HMSLTHF_10200</name>
    <name evidence="13" type="ORF">SAMN04490369_101541</name>
    <name evidence="14" type="ORF">SAMN05878438_0667</name>
</gene>
<dbReference type="NCBIfam" id="NF002815">
    <property type="entry name" value="PRK02967.1"/>
    <property type="match status" value="1"/>
</dbReference>
<dbReference type="InterPro" id="IPR050192">
    <property type="entry name" value="CopG/NikR_regulator"/>
</dbReference>
<dbReference type="Proteomes" id="UP000199493">
    <property type="component" value="Unassembled WGS sequence"/>
</dbReference>
<proteinExistence type="inferred from homology"/>
<evidence type="ECO:0000256" key="2">
    <source>
        <dbReference type="ARBA" id="ARBA00022596"/>
    </source>
</evidence>
<dbReference type="Proteomes" id="UP000503197">
    <property type="component" value="Chromosome"/>
</dbReference>
<comment type="cofactor">
    <cofactor evidence="8">
        <name>Ni(2+)</name>
        <dbReference type="ChEBI" id="CHEBI:49786"/>
    </cofactor>
    <text evidence="8">Binds 1 nickel ion per subunit.</text>
</comment>
<keyword evidence="4 8" id="KW-0805">Transcription regulation</keyword>
<dbReference type="InterPro" id="IPR014864">
    <property type="entry name" value="TF_NikR_Ni-bd_C"/>
</dbReference>
<comment type="function">
    <text evidence="8">Transcriptional regulator.</text>
</comment>
<feature type="binding site" evidence="8">
    <location>
        <position position="88"/>
    </location>
    <ligand>
        <name>Ni(2+)</name>
        <dbReference type="ChEBI" id="CHEBI:49786"/>
    </ligand>
</feature>
<dbReference type="PANTHER" id="PTHR34719:SF2">
    <property type="entry name" value="NICKEL-RESPONSIVE REGULATOR"/>
    <property type="match status" value="1"/>
</dbReference>
<dbReference type="Gene3D" id="1.10.1220.10">
    <property type="entry name" value="Met repressor-like"/>
    <property type="match status" value="1"/>
</dbReference>
<evidence type="ECO:0000256" key="6">
    <source>
        <dbReference type="ARBA" id="ARBA00023163"/>
    </source>
</evidence>
<dbReference type="EMBL" id="AP022821">
    <property type="protein sequence ID" value="BCA91245.1"/>
    <property type="molecule type" value="Genomic_DNA"/>
</dbReference>
<evidence type="ECO:0000313" key="16">
    <source>
        <dbReference type="Proteomes" id="UP000199493"/>
    </source>
</evidence>
<feature type="binding site" evidence="8">
    <location>
        <position position="77"/>
    </location>
    <ligand>
        <name>Ni(2+)</name>
        <dbReference type="ChEBI" id="CHEBI:49786"/>
    </ligand>
</feature>
<reference evidence="13 16" key="1">
    <citation type="submission" date="2016-10" db="EMBL/GenBank/DDBJ databases">
        <authorList>
            <person name="de Groot N.N."/>
        </authorList>
    </citation>
    <scope>NUCLEOTIDE SEQUENCE [LARGE SCALE GENOMIC DNA]</scope>
    <source>
        <strain evidence="13 16">558</strain>
    </source>
</reference>
<keyword evidence="6 8" id="KW-0804">Transcription</keyword>
<evidence type="ECO:0000313" key="12">
    <source>
        <dbReference type="EMBL" id="BCB73289.1"/>
    </source>
</evidence>
<evidence type="ECO:0000259" key="9">
    <source>
        <dbReference type="Pfam" id="PF01402"/>
    </source>
</evidence>
<dbReference type="InterPro" id="IPR045865">
    <property type="entry name" value="ACT-like_dom_sf"/>
</dbReference>
<dbReference type="InterPro" id="IPR022988">
    <property type="entry name" value="Ni_resp_reg_NikR"/>
</dbReference>
<dbReference type="NCBIfam" id="NF003381">
    <property type="entry name" value="PRK04460.1"/>
    <property type="match status" value="1"/>
</dbReference>
<feature type="domain" description="Transcription factor NikR nickel binding C-terminal" evidence="10">
    <location>
        <begin position="54"/>
        <end position="130"/>
    </location>
</feature>
<dbReference type="EMBL" id="FSQX01000001">
    <property type="protein sequence ID" value="SIN61757.1"/>
    <property type="molecule type" value="Genomic_DNA"/>
</dbReference>
<feature type="domain" description="Ribbon-helix-helix protein CopG" evidence="9">
    <location>
        <begin position="3"/>
        <end position="42"/>
    </location>
</feature>
<dbReference type="SUPFAM" id="SSF47598">
    <property type="entry name" value="Ribbon-helix-helix"/>
    <property type="match status" value="1"/>
</dbReference>
<dbReference type="OrthoDB" id="9806294at2"/>
<dbReference type="Gene3D" id="3.30.70.1150">
    <property type="entry name" value="ACT-like. Chain A, domain 2"/>
    <property type="match status" value="1"/>
</dbReference>
<name>A0A0D7V1S0_9GAMM</name>
<evidence type="ECO:0000256" key="5">
    <source>
        <dbReference type="ARBA" id="ARBA00023125"/>
    </source>
</evidence>
<dbReference type="SUPFAM" id="SSF55021">
    <property type="entry name" value="ACT-like"/>
    <property type="match status" value="1"/>
</dbReference>
<evidence type="ECO:0000313" key="18">
    <source>
        <dbReference type="Proteomes" id="UP000503197"/>
    </source>
</evidence>
<keyword evidence="2 8" id="KW-0533">Nickel</keyword>
<dbReference type="NCBIfam" id="TIGR02793">
    <property type="entry name" value="nikR"/>
    <property type="match status" value="1"/>
</dbReference>
<evidence type="ECO:0000313" key="14">
    <source>
        <dbReference type="EMBL" id="SIN61757.1"/>
    </source>
</evidence>
<protein>
    <recommendedName>
        <fullName evidence="8">Putative nickel-responsive regulator</fullName>
    </recommendedName>
</protein>
<reference evidence="11 18" key="3">
    <citation type="submission" date="2020-02" db="EMBL/GenBank/DDBJ databases">
        <title>Complete Genome Sequence of Halomonas meridiana strain BAA-801, Isolated from Deep Sea Thermal Vent.</title>
        <authorList>
            <person name="Takahashi Y."/>
            <person name="Takahashi H."/>
            <person name="Galipon J."/>
            <person name="Arakawa K."/>
        </authorList>
    </citation>
    <scope>NUCLEOTIDE SEQUENCE [LARGE SCALE GENOMIC DNA]</scope>
    <source>
        <strain evidence="11 18">Slthf1</strain>
    </source>
</reference>
<evidence type="ECO:0000256" key="1">
    <source>
        <dbReference type="ARBA" id="ARBA00008478"/>
    </source>
</evidence>
<dbReference type="Proteomes" id="UP000501053">
    <property type="component" value="Chromosome"/>
</dbReference>
<dbReference type="PATRIC" id="fig|29570.3.peg.2563"/>
<dbReference type="EMBL" id="AP022869">
    <property type="protein sequence ID" value="BCB73289.1"/>
    <property type="molecule type" value="Genomic_DNA"/>
</dbReference>
<dbReference type="Pfam" id="PF08753">
    <property type="entry name" value="NikR_C"/>
    <property type="match status" value="1"/>
</dbReference>
<evidence type="ECO:0000256" key="3">
    <source>
        <dbReference type="ARBA" id="ARBA00022723"/>
    </source>
</evidence>
<dbReference type="InterPro" id="IPR010985">
    <property type="entry name" value="Ribbon_hlx_hlx"/>
</dbReference>
<dbReference type="Pfam" id="PF01402">
    <property type="entry name" value="RHH_1"/>
    <property type="match status" value="1"/>
</dbReference>
<dbReference type="AlphaFoldDB" id="A0A0D7V1S0"/>
<reference evidence="14 15" key="2">
    <citation type="submission" date="2016-11" db="EMBL/GenBank/DDBJ databases">
        <authorList>
            <person name="Jaros S."/>
            <person name="Januszkiewicz K."/>
            <person name="Wedrychowicz H."/>
        </authorList>
    </citation>
    <scope>NUCLEOTIDE SEQUENCE [LARGE SCALE GENOMIC DNA]</scope>
    <source>
        <strain evidence="14 15">ACAM 239</strain>
    </source>
</reference>
<dbReference type="GO" id="GO:0010045">
    <property type="term" value="P:response to nickel cation"/>
    <property type="evidence" value="ECO:0007669"/>
    <property type="project" value="InterPro"/>
</dbReference>
<dbReference type="InterPro" id="IPR027271">
    <property type="entry name" value="Acetolactate_synth/TF_NikR_C"/>
</dbReference>
<accession>A0A1H8HH35</accession>
<sequence>MQRVTVTLDEELLSEVDALMALRGYQNRSEAIRDLTRNGLKQVKEEVAPNAPCMGALVYVYDHAARDLSKRLTRHSHDHHDLTLSTLHVHINHDSCLEVALLKGQGSALKQFADEVTSSRSVRYGQLVLIPEESASHSGH</sequence>
<evidence type="ECO:0000259" key="10">
    <source>
        <dbReference type="Pfam" id="PF08753"/>
    </source>
</evidence>
<accession>A0A0D7V1S0</accession>
<feature type="binding site" evidence="8">
    <location>
        <position position="96"/>
    </location>
    <ligand>
        <name>Ni(2+)</name>
        <dbReference type="ChEBI" id="CHEBI:49786"/>
    </ligand>
</feature>
<dbReference type="PANTHER" id="PTHR34719">
    <property type="entry name" value="NICKEL-RESPONSIVE REGULATOR"/>
    <property type="match status" value="1"/>
</dbReference>
<dbReference type="GO" id="GO:0003700">
    <property type="term" value="F:DNA-binding transcription factor activity"/>
    <property type="evidence" value="ECO:0007669"/>
    <property type="project" value="UniProtKB-UniRule"/>
</dbReference>
<comment type="function">
    <text evidence="7">Transcriptional repressor of the nikABCDE operon. Is active in the presence of excessive concentrations of intracellular nickel.</text>
</comment>
<evidence type="ECO:0000256" key="8">
    <source>
        <dbReference type="HAMAP-Rule" id="MF_00476"/>
    </source>
</evidence>
<feature type="binding site" evidence="8">
    <location>
        <position position="90"/>
    </location>
    <ligand>
        <name>Ni(2+)</name>
        <dbReference type="ChEBI" id="CHEBI:49786"/>
    </ligand>
</feature>
<dbReference type="InterPro" id="IPR014160">
    <property type="entry name" value="Nickel_NikR_proteobac"/>
</dbReference>
<keyword evidence="17" id="KW-1185">Reference proteome</keyword>
<keyword evidence="3 8" id="KW-0479">Metal-binding</keyword>
<evidence type="ECO:0000313" key="17">
    <source>
        <dbReference type="Proteomes" id="UP000501053"/>
    </source>
</evidence>
<evidence type="ECO:0000313" key="15">
    <source>
        <dbReference type="Proteomes" id="UP000185024"/>
    </source>
</evidence>
<evidence type="ECO:0000256" key="4">
    <source>
        <dbReference type="ARBA" id="ARBA00023015"/>
    </source>
</evidence>
<dbReference type="GeneID" id="97275576"/>
<dbReference type="HAMAP" id="MF_00476">
    <property type="entry name" value="NikR"/>
    <property type="match status" value="1"/>
</dbReference>
<evidence type="ECO:0000313" key="13">
    <source>
        <dbReference type="EMBL" id="SEN55512.1"/>
    </source>
</evidence>
<keyword evidence="5 8" id="KW-0238">DNA-binding</keyword>
<evidence type="ECO:0000313" key="11">
    <source>
        <dbReference type="EMBL" id="BCA91245.1"/>
    </source>
</evidence>